<dbReference type="EMBL" id="HG739089">
    <property type="protein sequence ID" value="CDP00684.1"/>
    <property type="molecule type" value="Genomic_DNA"/>
</dbReference>
<evidence type="ECO:0000313" key="1">
    <source>
        <dbReference type="EMBL" id="CDP00684.1"/>
    </source>
</evidence>
<evidence type="ECO:0000313" key="2">
    <source>
        <dbReference type="Proteomes" id="UP000295252"/>
    </source>
</evidence>
<sequence>MQVCYSPGSAGSNCSRTPKYSTFSKKIEKKSKTKTFGTWADLAASSSLTKSSHSRLSSSNRDSDHQRLFLLCCWIDFDRGKDG</sequence>
<organism evidence="1 2">
    <name type="scientific">Coffea canephora</name>
    <name type="common">Robusta coffee</name>
    <dbReference type="NCBI Taxonomy" id="49390"/>
    <lineage>
        <taxon>Eukaryota</taxon>
        <taxon>Viridiplantae</taxon>
        <taxon>Streptophyta</taxon>
        <taxon>Embryophyta</taxon>
        <taxon>Tracheophyta</taxon>
        <taxon>Spermatophyta</taxon>
        <taxon>Magnoliopsida</taxon>
        <taxon>eudicotyledons</taxon>
        <taxon>Gunneridae</taxon>
        <taxon>Pentapetalae</taxon>
        <taxon>asterids</taxon>
        <taxon>lamiids</taxon>
        <taxon>Gentianales</taxon>
        <taxon>Rubiaceae</taxon>
        <taxon>Ixoroideae</taxon>
        <taxon>Gardenieae complex</taxon>
        <taxon>Bertiereae - Coffeeae clade</taxon>
        <taxon>Coffeeae</taxon>
        <taxon>Coffea</taxon>
    </lineage>
</organism>
<accession>A0A068TXS6</accession>
<reference evidence="2" key="1">
    <citation type="journal article" date="2014" name="Science">
        <title>The coffee genome provides insight into the convergent evolution of caffeine biosynthesis.</title>
        <authorList>
            <person name="Denoeud F."/>
            <person name="Carretero-Paulet L."/>
            <person name="Dereeper A."/>
            <person name="Droc G."/>
            <person name="Guyot R."/>
            <person name="Pietrella M."/>
            <person name="Zheng C."/>
            <person name="Alberti A."/>
            <person name="Anthony F."/>
            <person name="Aprea G."/>
            <person name="Aury J.M."/>
            <person name="Bento P."/>
            <person name="Bernard M."/>
            <person name="Bocs S."/>
            <person name="Campa C."/>
            <person name="Cenci A."/>
            <person name="Combes M.C."/>
            <person name="Crouzillat D."/>
            <person name="Da Silva C."/>
            <person name="Daddiego L."/>
            <person name="De Bellis F."/>
            <person name="Dussert S."/>
            <person name="Garsmeur O."/>
            <person name="Gayraud T."/>
            <person name="Guignon V."/>
            <person name="Jahn K."/>
            <person name="Jamilloux V."/>
            <person name="Joet T."/>
            <person name="Labadie K."/>
            <person name="Lan T."/>
            <person name="Leclercq J."/>
            <person name="Lepelley M."/>
            <person name="Leroy T."/>
            <person name="Li L.T."/>
            <person name="Librado P."/>
            <person name="Lopez L."/>
            <person name="Munoz A."/>
            <person name="Noel B."/>
            <person name="Pallavicini A."/>
            <person name="Perrotta G."/>
            <person name="Poncet V."/>
            <person name="Pot D."/>
            <person name="Priyono X."/>
            <person name="Rigoreau M."/>
            <person name="Rouard M."/>
            <person name="Rozas J."/>
            <person name="Tranchant-Dubreuil C."/>
            <person name="VanBuren R."/>
            <person name="Zhang Q."/>
            <person name="Andrade A.C."/>
            <person name="Argout X."/>
            <person name="Bertrand B."/>
            <person name="de Kochko A."/>
            <person name="Graziosi G."/>
            <person name="Henry R.J."/>
            <person name="Jayarama X."/>
            <person name="Ming R."/>
            <person name="Nagai C."/>
            <person name="Rounsley S."/>
            <person name="Sankoff D."/>
            <person name="Giuliano G."/>
            <person name="Albert V.A."/>
            <person name="Wincker P."/>
            <person name="Lashermes P."/>
        </authorList>
    </citation>
    <scope>NUCLEOTIDE SEQUENCE [LARGE SCALE GENOMIC DNA]</scope>
    <source>
        <strain evidence="2">cv. DH200-94</strain>
    </source>
</reference>
<name>A0A068TXS6_COFCA</name>
<dbReference type="Proteomes" id="UP000295252">
    <property type="component" value="Chromosome III"/>
</dbReference>
<proteinExistence type="predicted"/>
<keyword evidence="2" id="KW-1185">Reference proteome</keyword>
<protein>
    <submittedName>
        <fullName evidence="1">Uncharacterized protein</fullName>
    </submittedName>
</protein>
<dbReference type="Gramene" id="CDP00684">
    <property type="protein sequence ID" value="CDP00684"/>
    <property type="gene ID" value="GSCOC_T00032712001"/>
</dbReference>
<gene>
    <name evidence="1" type="ORF">GSCOC_T00032712001</name>
</gene>
<dbReference type="InParanoid" id="A0A068TXS6"/>
<dbReference type="AlphaFoldDB" id="A0A068TXS6"/>